<dbReference type="Gene3D" id="3.10.20.90">
    <property type="entry name" value="Phosphatidylinositol 3-kinase Catalytic Subunit, Chain A, domain 1"/>
    <property type="match status" value="1"/>
</dbReference>
<evidence type="ECO:0000313" key="2">
    <source>
        <dbReference type="Ensembl" id="ENSXETP00000104909"/>
    </source>
</evidence>
<sequence length="89" mass="10460">MDTLRRLSIHWSKYEILVHLSEDNQMIPVTVRPSETIKDLRVHLVRQGISSWKKYFFYNGIQLGEYETLKGVNIRNGSVILLLNENSTR</sequence>
<dbReference type="InterPro" id="IPR029071">
    <property type="entry name" value="Ubiquitin-like_domsf"/>
</dbReference>
<dbReference type="Ensembl" id="ENSXETT00000121212">
    <property type="protein sequence ID" value="ENSXETP00000104909"/>
    <property type="gene ID" value="ENSXETG00000048239"/>
</dbReference>
<accession>A0A803JAI8</accession>
<dbReference type="InterPro" id="IPR000626">
    <property type="entry name" value="Ubiquitin-like_dom"/>
</dbReference>
<name>A0A803JAI8_XENTR</name>
<reference evidence="2" key="2">
    <citation type="submission" date="2021-03" db="UniProtKB">
        <authorList>
            <consortium name="Ensembl"/>
        </authorList>
    </citation>
    <scope>IDENTIFICATION</scope>
</reference>
<dbReference type="AlphaFoldDB" id="A0A803JAI8"/>
<reference evidence="2" key="1">
    <citation type="journal article" date="2010" name="Science">
        <title>The genome of the Western clawed frog Xenopus tropicalis.</title>
        <authorList>
            <person name="Hellsten U."/>
            <person name="Harland R.M."/>
            <person name="Gilchrist M.J."/>
            <person name="Hendrix D."/>
            <person name="Jurka J."/>
            <person name="Kapitonov V."/>
            <person name="Ovcharenko I."/>
            <person name="Putnam N.H."/>
            <person name="Shu S."/>
            <person name="Taher L."/>
            <person name="Blitz I.L."/>
            <person name="Blumberg B."/>
            <person name="Dichmann D.S."/>
            <person name="Dubchak I."/>
            <person name="Amaya E."/>
            <person name="Detter J.C."/>
            <person name="Fletcher R."/>
            <person name="Gerhard D.S."/>
            <person name="Goodstein D."/>
            <person name="Graves T."/>
            <person name="Grigoriev I.V."/>
            <person name="Grimwood J."/>
            <person name="Kawashima T."/>
            <person name="Lindquist E."/>
            <person name="Lucas S.M."/>
            <person name="Mead P.E."/>
            <person name="Mitros T."/>
            <person name="Ogino H."/>
            <person name="Ohta Y."/>
            <person name="Poliakov A.V."/>
            <person name="Pollet N."/>
            <person name="Robert J."/>
            <person name="Salamov A."/>
            <person name="Sater A.K."/>
            <person name="Schmutz J."/>
            <person name="Terry A."/>
            <person name="Vize P.D."/>
            <person name="Warren W.C."/>
            <person name="Wells D."/>
            <person name="Wills A."/>
            <person name="Wilson R.K."/>
            <person name="Zimmerman L.B."/>
            <person name="Zorn A.M."/>
            <person name="Grainger R."/>
            <person name="Grammer T."/>
            <person name="Khokha M.K."/>
            <person name="Richardson P.M."/>
            <person name="Rokhsar D.S."/>
        </authorList>
    </citation>
    <scope>NUCLEOTIDE SEQUENCE [LARGE SCALE GENOMIC DNA]</scope>
    <source>
        <strain evidence="2">Nigerian</strain>
    </source>
</reference>
<evidence type="ECO:0000259" key="1">
    <source>
        <dbReference type="PROSITE" id="PS50053"/>
    </source>
</evidence>
<dbReference type="CDD" id="cd17039">
    <property type="entry name" value="Ubl_ubiquitin_like"/>
    <property type="match status" value="1"/>
</dbReference>
<protein>
    <recommendedName>
        <fullName evidence="1">Ubiquitin-like domain-containing protein</fullName>
    </recommendedName>
</protein>
<dbReference type="Pfam" id="PF00240">
    <property type="entry name" value="ubiquitin"/>
    <property type="match status" value="1"/>
</dbReference>
<dbReference type="InParanoid" id="A0A803JAI8"/>
<dbReference type="PROSITE" id="PS50053">
    <property type="entry name" value="UBIQUITIN_2"/>
    <property type="match status" value="1"/>
</dbReference>
<feature type="domain" description="Ubiquitin-like" evidence="1">
    <location>
        <begin position="14"/>
        <end position="83"/>
    </location>
</feature>
<dbReference type="GeneTree" id="ENSGT01150000287576"/>
<organism evidence="2">
    <name type="scientific">Xenopus tropicalis</name>
    <name type="common">Western clawed frog</name>
    <name type="synonym">Silurana tropicalis</name>
    <dbReference type="NCBI Taxonomy" id="8364"/>
    <lineage>
        <taxon>Eukaryota</taxon>
        <taxon>Metazoa</taxon>
        <taxon>Chordata</taxon>
        <taxon>Craniata</taxon>
        <taxon>Vertebrata</taxon>
        <taxon>Euteleostomi</taxon>
        <taxon>Amphibia</taxon>
        <taxon>Batrachia</taxon>
        <taxon>Anura</taxon>
        <taxon>Pipoidea</taxon>
        <taxon>Pipidae</taxon>
        <taxon>Xenopodinae</taxon>
        <taxon>Xenopus</taxon>
        <taxon>Silurana</taxon>
    </lineage>
</organism>
<dbReference type="FunCoup" id="A0A803JAI8">
    <property type="interactions" value="1"/>
</dbReference>
<dbReference type="SUPFAM" id="SSF54236">
    <property type="entry name" value="Ubiquitin-like"/>
    <property type="match status" value="1"/>
</dbReference>
<proteinExistence type="predicted"/>